<name>A0ACA9M0A6_9GLOM</name>
<evidence type="ECO:0000313" key="2">
    <source>
        <dbReference type="Proteomes" id="UP000789366"/>
    </source>
</evidence>
<organism evidence="1 2">
    <name type="scientific">Cetraspora pellucida</name>
    <dbReference type="NCBI Taxonomy" id="1433469"/>
    <lineage>
        <taxon>Eukaryota</taxon>
        <taxon>Fungi</taxon>
        <taxon>Fungi incertae sedis</taxon>
        <taxon>Mucoromycota</taxon>
        <taxon>Glomeromycotina</taxon>
        <taxon>Glomeromycetes</taxon>
        <taxon>Diversisporales</taxon>
        <taxon>Gigasporaceae</taxon>
        <taxon>Cetraspora</taxon>
    </lineage>
</organism>
<protein>
    <submittedName>
        <fullName evidence="1">15000_t:CDS:1</fullName>
    </submittedName>
</protein>
<comment type="caution">
    <text evidence="1">The sequence shown here is derived from an EMBL/GenBank/DDBJ whole genome shotgun (WGS) entry which is preliminary data.</text>
</comment>
<dbReference type="EMBL" id="CAJVPW010005398">
    <property type="protein sequence ID" value="CAG8554347.1"/>
    <property type="molecule type" value="Genomic_DNA"/>
</dbReference>
<evidence type="ECO:0000313" key="1">
    <source>
        <dbReference type="EMBL" id="CAG8554347.1"/>
    </source>
</evidence>
<keyword evidence="2" id="KW-1185">Reference proteome</keyword>
<proteinExistence type="predicted"/>
<sequence length="49" mass="5988">MGNIRENDAADMVKWLMKQQEQEPGWAIYIEFERIDNNLSRLFWMLPMQ</sequence>
<reference evidence="1" key="1">
    <citation type="submission" date="2021-06" db="EMBL/GenBank/DDBJ databases">
        <authorList>
            <person name="Kallberg Y."/>
            <person name="Tangrot J."/>
            <person name="Rosling A."/>
        </authorList>
    </citation>
    <scope>NUCLEOTIDE SEQUENCE</scope>
    <source>
        <strain evidence="1">28 12/20/2015</strain>
    </source>
</reference>
<feature type="non-terminal residue" evidence="1">
    <location>
        <position position="49"/>
    </location>
</feature>
<accession>A0ACA9M0A6</accession>
<dbReference type="Proteomes" id="UP000789366">
    <property type="component" value="Unassembled WGS sequence"/>
</dbReference>
<gene>
    <name evidence="1" type="ORF">SPELUC_LOCUS5336</name>
</gene>